<reference evidence="4 5" key="1">
    <citation type="journal article" date="2014" name="Nat. Commun.">
        <title>Klebsormidium flaccidum genome reveals primary factors for plant terrestrial adaptation.</title>
        <authorList>
            <person name="Hori K."/>
            <person name="Maruyama F."/>
            <person name="Fujisawa T."/>
            <person name="Togashi T."/>
            <person name="Yamamoto N."/>
            <person name="Seo M."/>
            <person name="Sato S."/>
            <person name="Yamada T."/>
            <person name="Mori H."/>
            <person name="Tajima N."/>
            <person name="Moriyama T."/>
            <person name="Ikeuchi M."/>
            <person name="Watanabe M."/>
            <person name="Wada H."/>
            <person name="Kobayashi K."/>
            <person name="Saito M."/>
            <person name="Masuda T."/>
            <person name="Sasaki-Sekimoto Y."/>
            <person name="Mashiguchi K."/>
            <person name="Awai K."/>
            <person name="Shimojima M."/>
            <person name="Masuda S."/>
            <person name="Iwai M."/>
            <person name="Nobusawa T."/>
            <person name="Narise T."/>
            <person name="Kondo S."/>
            <person name="Saito H."/>
            <person name="Sato R."/>
            <person name="Murakawa M."/>
            <person name="Ihara Y."/>
            <person name="Oshima-Yamada Y."/>
            <person name="Ohtaka K."/>
            <person name="Satoh M."/>
            <person name="Sonobe K."/>
            <person name="Ishii M."/>
            <person name="Ohtani R."/>
            <person name="Kanamori-Sato M."/>
            <person name="Honoki R."/>
            <person name="Miyazaki D."/>
            <person name="Mochizuki H."/>
            <person name="Umetsu J."/>
            <person name="Higashi K."/>
            <person name="Shibata D."/>
            <person name="Kamiya Y."/>
            <person name="Sato N."/>
            <person name="Nakamura Y."/>
            <person name="Tabata S."/>
            <person name="Ida S."/>
            <person name="Kurokawa K."/>
            <person name="Ohta H."/>
        </authorList>
    </citation>
    <scope>NUCLEOTIDE SEQUENCE [LARGE SCALE GENOMIC DNA]</scope>
    <source>
        <strain evidence="4 5">NIES-2285</strain>
    </source>
</reference>
<dbReference type="Proteomes" id="UP000054558">
    <property type="component" value="Unassembled WGS sequence"/>
</dbReference>
<dbReference type="GO" id="GO:0019627">
    <property type="term" value="P:urea metabolic process"/>
    <property type="evidence" value="ECO:0000318"/>
    <property type="project" value="GO_Central"/>
</dbReference>
<keyword evidence="2" id="KW-0143">Chaperone</keyword>
<evidence type="ECO:0000256" key="1">
    <source>
        <dbReference type="ARBA" id="ARBA00007177"/>
    </source>
</evidence>
<evidence type="ECO:0000256" key="2">
    <source>
        <dbReference type="ARBA" id="ARBA00023186"/>
    </source>
</evidence>
<dbReference type="Pfam" id="PF01774">
    <property type="entry name" value="UreD"/>
    <property type="match status" value="1"/>
</dbReference>
<evidence type="ECO:0000313" key="4">
    <source>
        <dbReference type="EMBL" id="GAQ78554.1"/>
    </source>
</evidence>
<dbReference type="PANTHER" id="PTHR33643">
    <property type="entry name" value="UREASE ACCESSORY PROTEIN D"/>
    <property type="match status" value="1"/>
</dbReference>
<dbReference type="HAMAP" id="MF_01384">
    <property type="entry name" value="UreD"/>
    <property type="match status" value="1"/>
</dbReference>
<accession>A0A1Y1HJ64</accession>
<feature type="compositionally biased region" description="Gly residues" evidence="3">
    <location>
        <begin position="267"/>
        <end position="276"/>
    </location>
</feature>
<dbReference type="OMA" id="WREWVND"/>
<dbReference type="STRING" id="105231.A0A1Y1HJ64"/>
<sequence length="385" mass="40053">MAGPQWGQLAFSREGGKTVAARVFATIPLKFMVPTKVATASVDAVWVYMLQYGGGIVAGDVIAFRVDVGAACTAVLTTQASSKVYHSNGGRTSQQIMEVTLAPGSLFALLPDPVTPFARSQYVQKQTFHLEKDASLVLVDWMTSGRRQRDEVWGFSTFETANRIYRDGKPVLLDKLRLENGRGLSVKNRMAGAHVLGMMLLIGPRVKETIRRLEHQLPVRMVALQKSRALAAARAAHSGMVGASGLTSGTSGKALPSSGGTEQPSGGNNGASGGQDGASSERDRPSSGKIGVSGGTEGPSGGTNGSFVNSSRASGGTNGPVGSRPKAEAADASVQGLLSLSFSKVAGGEALVVRFVAGSTDAAYAFLRDQLEPLTAQLGSRPYPG</sequence>
<organism evidence="4 5">
    <name type="scientific">Klebsormidium nitens</name>
    <name type="common">Green alga</name>
    <name type="synonym">Ulothrix nitens</name>
    <dbReference type="NCBI Taxonomy" id="105231"/>
    <lineage>
        <taxon>Eukaryota</taxon>
        <taxon>Viridiplantae</taxon>
        <taxon>Streptophyta</taxon>
        <taxon>Klebsormidiophyceae</taxon>
        <taxon>Klebsormidiales</taxon>
        <taxon>Klebsormidiaceae</taxon>
        <taxon>Klebsormidium</taxon>
    </lineage>
</organism>
<protein>
    <submittedName>
        <fullName evidence="4">Urease accessory protein D like</fullName>
    </submittedName>
</protein>
<dbReference type="InterPro" id="IPR002669">
    <property type="entry name" value="UreD"/>
</dbReference>
<gene>
    <name evidence="4" type="ORF">KFL_000150050</name>
</gene>
<name>A0A1Y1HJ64_KLENI</name>
<dbReference type="OrthoDB" id="5550464at2759"/>
<evidence type="ECO:0000256" key="3">
    <source>
        <dbReference type="SAM" id="MobiDB-lite"/>
    </source>
</evidence>
<dbReference type="PANTHER" id="PTHR33643:SF1">
    <property type="entry name" value="UREASE ACCESSORY PROTEIN D"/>
    <property type="match status" value="1"/>
</dbReference>
<dbReference type="AlphaFoldDB" id="A0A1Y1HJ64"/>
<dbReference type="EMBL" id="DF236964">
    <property type="protein sequence ID" value="GAQ78554.1"/>
    <property type="molecule type" value="Genomic_DNA"/>
</dbReference>
<dbReference type="GO" id="GO:0016151">
    <property type="term" value="F:nickel cation binding"/>
    <property type="evidence" value="ECO:0007669"/>
    <property type="project" value="InterPro"/>
</dbReference>
<feature type="compositionally biased region" description="Gly residues" evidence="3">
    <location>
        <begin position="291"/>
        <end position="304"/>
    </location>
</feature>
<proteinExistence type="inferred from homology"/>
<keyword evidence="5" id="KW-1185">Reference proteome</keyword>
<dbReference type="GO" id="GO:0018237">
    <property type="term" value="F:urease activator activity"/>
    <property type="evidence" value="ECO:0000318"/>
    <property type="project" value="GO_Central"/>
</dbReference>
<comment type="similarity">
    <text evidence="1">Belongs to the UreD family.</text>
</comment>
<feature type="region of interest" description="Disordered" evidence="3">
    <location>
        <begin position="241"/>
        <end position="327"/>
    </location>
</feature>
<evidence type="ECO:0000313" key="5">
    <source>
        <dbReference type="Proteomes" id="UP000054558"/>
    </source>
</evidence>